<evidence type="ECO:0000313" key="1">
    <source>
        <dbReference type="EMBL" id="PND40290.1"/>
    </source>
</evidence>
<accession>A0A2N8L3K9</accession>
<gene>
    <name evidence="1" type="ORF">C1O66_02615</name>
</gene>
<evidence type="ECO:0008006" key="3">
    <source>
        <dbReference type="Google" id="ProtNLM"/>
    </source>
</evidence>
<keyword evidence="2" id="KW-1185">Reference proteome</keyword>
<dbReference type="InterPro" id="IPR009389">
    <property type="entry name" value="DUF1045"/>
</dbReference>
<dbReference type="Proteomes" id="UP000235916">
    <property type="component" value="Unassembled WGS sequence"/>
</dbReference>
<protein>
    <recommendedName>
        <fullName evidence="3">Phosphonate metabolism protein</fullName>
    </recommendedName>
</protein>
<dbReference type="RefSeq" id="WP_102766424.1">
    <property type="nucleotide sequence ID" value="NZ_POSP01000001.1"/>
</dbReference>
<dbReference type="PIRSF" id="PIRSF033328">
    <property type="entry name" value="Phest_Mll4975"/>
    <property type="match status" value="1"/>
</dbReference>
<name>A0A2N8L3K9_9BURK</name>
<dbReference type="Pfam" id="PF06299">
    <property type="entry name" value="DUF1045"/>
    <property type="match status" value="1"/>
</dbReference>
<dbReference type="Gene3D" id="3.90.1140.10">
    <property type="entry name" value="Cyclic phosphodiesterase"/>
    <property type="match status" value="1"/>
</dbReference>
<sequence>MSALHPLPATVHRYAVYFAPAADSAHAELGARWLGRDALQPGRVLPPESLGGLEAEARAALCRSARRYGLHATLKPPFELAEGGSFEELDAALHTLAARHVAFELPVRPARLHNFLAWRPHLNDATAHAEHPVSQRLMDLASDCVQSLDPFRRSPSLAELQRRRSAGLSSEQEALLQRWGYPFVMEAFRFHLTLSDALDAEQLAGVEAALQRACAPVADQPLCIDALSLFVEAEAGADFVCVRRYLLTA</sequence>
<dbReference type="AlphaFoldDB" id="A0A2N8L3K9"/>
<proteinExistence type="predicted"/>
<dbReference type="OrthoDB" id="5801437at2"/>
<comment type="caution">
    <text evidence="1">The sequence shown here is derived from an EMBL/GenBank/DDBJ whole genome shotgun (WGS) entry which is preliminary data.</text>
</comment>
<organism evidence="1 2">
    <name type="scientific">Kinneretia aquatilis</name>
    <dbReference type="NCBI Taxonomy" id="2070761"/>
    <lineage>
        <taxon>Bacteria</taxon>
        <taxon>Pseudomonadati</taxon>
        <taxon>Pseudomonadota</taxon>
        <taxon>Betaproteobacteria</taxon>
        <taxon>Burkholderiales</taxon>
        <taxon>Sphaerotilaceae</taxon>
        <taxon>Roseateles</taxon>
    </lineage>
</organism>
<dbReference type="EMBL" id="POSP01000001">
    <property type="protein sequence ID" value="PND40290.1"/>
    <property type="molecule type" value="Genomic_DNA"/>
</dbReference>
<reference evidence="1 2" key="1">
    <citation type="submission" date="2018-01" db="EMBL/GenBank/DDBJ databases">
        <title>Draft genome sequence of Paucibacter aquatile CR182 isolated from freshwater of the Nakdong River.</title>
        <authorList>
            <person name="Choi A."/>
            <person name="Chung E.J."/>
        </authorList>
    </citation>
    <scope>NUCLEOTIDE SEQUENCE [LARGE SCALE GENOMIC DNA]</scope>
    <source>
        <strain evidence="1 2">CR182</strain>
    </source>
</reference>
<evidence type="ECO:0000313" key="2">
    <source>
        <dbReference type="Proteomes" id="UP000235916"/>
    </source>
</evidence>